<dbReference type="InterPro" id="IPR007372">
    <property type="entry name" value="Lipid/polyisoprenoid-bd_YceI"/>
</dbReference>
<proteinExistence type="predicted"/>
<dbReference type="Gene3D" id="2.40.128.110">
    <property type="entry name" value="Lipid/polyisoprenoid-binding, YceI-like"/>
    <property type="match status" value="1"/>
</dbReference>
<dbReference type="OrthoDB" id="9794147at2"/>
<evidence type="ECO:0000259" key="1">
    <source>
        <dbReference type="Pfam" id="PF04264"/>
    </source>
</evidence>
<gene>
    <name evidence="2" type="ORF">DZ858_09470</name>
</gene>
<accession>A0A3E1QDL2</accession>
<dbReference type="Proteomes" id="UP000261082">
    <property type="component" value="Unassembled WGS sequence"/>
</dbReference>
<feature type="domain" description="Lipid/polyisoprenoid-binding YceI-like" evidence="1">
    <location>
        <begin position="29"/>
        <end position="193"/>
    </location>
</feature>
<reference evidence="2 3" key="1">
    <citation type="journal article" date="2007" name="Int. J. Syst. Evol. Microbiol.">
        <title>Marixanthomonas ophiurae gen. nov., sp. nov., a marine bacterium of the family Flavobacteriaceae isolated from a deep-sea brittle star.</title>
        <authorList>
            <person name="Romanenko L.A."/>
            <person name="Uchino M."/>
            <person name="Frolova G.M."/>
            <person name="Mikhailov V.V."/>
        </authorList>
    </citation>
    <scope>NUCLEOTIDE SEQUENCE [LARGE SCALE GENOMIC DNA]</scope>
    <source>
        <strain evidence="2 3">KMM 3046</strain>
    </source>
</reference>
<name>A0A3E1QDL2_9FLAO</name>
<dbReference type="Pfam" id="PF04264">
    <property type="entry name" value="YceI"/>
    <property type="match status" value="1"/>
</dbReference>
<dbReference type="SUPFAM" id="SSF101874">
    <property type="entry name" value="YceI-like"/>
    <property type="match status" value="1"/>
</dbReference>
<dbReference type="AlphaFoldDB" id="A0A3E1QDL2"/>
<dbReference type="RefSeq" id="WP_117159308.1">
    <property type="nucleotide sequence ID" value="NZ_QVID01000001.1"/>
</dbReference>
<comment type="caution">
    <text evidence="2">The sequence shown here is derived from an EMBL/GenBank/DDBJ whole genome shotgun (WGS) entry which is preliminary data.</text>
</comment>
<dbReference type="PANTHER" id="PTHR34406">
    <property type="entry name" value="PROTEIN YCEI"/>
    <property type="match status" value="1"/>
</dbReference>
<dbReference type="PANTHER" id="PTHR34406:SF1">
    <property type="entry name" value="PROTEIN YCEI"/>
    <property type="match status" value="1"/>
</dbReference>
<evidence type="ECO:0000313" key="3">
    <source>
        <dbReference type="Proteomes" id="UP000261082"/>
    </source>
</evidence>
<protein>
    <submittedName>
        <fullName evidence="2">YceI family protein</fullName>
    </submittedName>
</protein>
<dbReference type="InterPro" id="IPR036761">
    <property type="entry name" value="TTHA0802/YceI-like_sf"/>
</dbReference>
<keyword evidence="3" id="KW-1185">Reference proteome</keyword>
<dbReference type="EMBL" id="QVID01000001">
    <property type="protein sequence ID" value="RFN60249.1"/>
    <property type="molecule type" value="Genomic_DNA"/>
</dbReference>
<organism evidence="2 3">
    <name type="scientific">Marixanthomonas ophiurae</name>
    <dbReference type="NCBI Taxonomy" id="387659"/>
    <lineage>
        <taxon>Bacteria</taxon>
        <taxon>Pseudomonadati</taxon>
        <taxon>Bacteroidota</taxon>
        <taxon>Flavobacteriia</taxon>
        <taxon>Flavobacteriales</taxon>
        <taxon>Flavobacteriaceae</taxon>
        <taxon>Marixanthomonas</taxon>
    </lineage>
</organism>
<sequence length="196" mass="21919">MDTLKNIKKILRYLLILVVITPVSVAQTYQLNNASSTLKVDGTSNIHDWEIIAENQQGKLLAEFENEQLVKIKQLDFTVKAESLKSGKSRMDKNTYKALNTDKYKQISYTLTNVNNINCTTLGNCKATTMGELTIVGTTKPIIIIFDVRVVDDKIILSGNKSIRMTEYNVDPPTALLGTITTGDELNIIFQSVFLK</sequence>
<evidence type="ECO:0000313" key="2">
    <source>
        <dbReference type="EMBL" id="RFN60249.1"/>
    </source>
</evidence>